<feature type="domain" description="Disease resistance protein winged helix" evidence="2">
    <location>
        <begin position="89"/>
        <end position="122"/>
    </location>
</feature>
<dbReference type="Proteomes" id="UP000322667">
    <property type="component" value="Chromosome D06"/>
</dbReference>
<reference evidence="3 4" key="1">
    <citation type="submission" date="2019-07" db="EMBL/GenBank/DDBJ databases">
        <title>WGS assembly of Gossypium tomentosum.</title>
        <authorList>
            <person name="Chen Z.J."/>
            <person name="Sreedasyam A."/>
            <person name="Ando A."/>
            <person name="Song Q."/>
            <person name="De L."/>
            <person name="Hulse-Kemp A."/>
            <person name="Ding M."/>
            <person name="Ye W."/>
            <person name="Kirkbride R."/>
            <person name="Jenkins J."/>
            <person name="Plott C."/>
            <person name="Lovell J."/>
            <person name="Lin Y.-M."/>
            <person name="Vaughn R."/>
            <person name="Liu B."/>
            <person name="Li W."/>
            <person name="Simpson S."/>
            <person name="Scheffler B."/>
            <person name="Saski C."/>
            <person name="Grover C."/>
            <person name="Hu G."/>
            <person name="Conover J."/>
            <person name="Carlson J."/>
            <person name="Shu S."/>
            <person name="Boston L."/>
            <person name="Williams M."/>
            <person name="Peterson D."/>
            <person name="Mcgee K."/>
            <person name="Jones D."/>
            <person name="Wendel J."/>
            <person name="Stelly D."/>
            <person name="Grimwood J."/>
            <person name="Schmutz J."/>
        </authorList>
    </citation>
    <scope>NUCLEOTIDE SEQUENCE [LARGE SCALE GENOMIC DNA]</scope>
    <source>
        <strain evidence="3">7179.01</strain>
    </source>
</reference>
<keyword evidence="4" id="KW-1185">Reference proteome</keyword>
<dbReference type="InterPro" id="IPR044974">
    <property type="entry name" value="Disease_R_plants"/>
</dbReference>
<proteinExistence type="predicted"/>
<dbReference type="Pfam" id="PF23559">
    <property type="entry name" value="WHD_DRP"/>
    <property type="match status" value="1"/>
</dbReference>
<organism evidence="3 4">
    <name type="scientific">Gossypium tomentosum</name>
    <name type="common">Hawaiian cotton</name>
    <name type="synonym">Gossypium sandvicense</name>
    <dbReference type="NCBI Taxonomy" id="34277"/>
    <lineage>
        <taxon>Eukaryota</taxon>
        <taxon>Viridiplantae</taxon>
        <taxon>Streptophyta</taxon>
        <taxon>Embryophyta</taxon>
        <taxon>Tracheophyta</taxon>
        <taxon>Spermatophyta</taxon>
        <taxon>Magnoliopsida</taxon>
        <taxon>eudicotyledons</taxon>
        <taxon>Gunneridae</taxon>
        <taxon>Pentapetalae</taxon>
        <taxon>rosids</taxon>
        <taxon>malvids</taxon>
        <taxon>Malvales</taxon>
        <taxon>Malvaceae</taxon>
        <taxon>Malvoideae</taxon>
        <taxon>Gossypium</taxon>
    </lineage>
</organism>
<protein>
    <recommendedName>
        <fullName evidence="2">Disease resistance protein winged helix domain-containing protein</fullName>
    </recommendedName>
</protein>
<evidence type="ECO:0000259" key="2">
    <source>
        <dbReference type="Pfam" id="PF23559"/>
    </source>
</evidence>
<evidence type="ECO:0000313" key="3">
    <source>
        <dbReference type="EMBL" id="TYH64862.1"/>
    </source>
</evidence>
<evidence type="ECO:0000256" key="1">
    <source>
        <dbReference type="ARBA" id="ARBA00022737"/>
    </source>
</evidence>
<name>A0A5D2KD04_GOSTO</name>
<dbReference type="GO" id="GO:0098542">
    <property type="term" value="P:defense response to other organism"/>
    <property type="evidence" value="ECO:0007669"/>
    <property type="project" value="TreeGrafter"/>
</dbReference>
<accession>A0A5D2KD04</accession>
<dbReference type="InterPro" id="IPR058922">
    <property type="entry name" value="WHD_DRP"/>
</dbReference>
<keyword evidence="1" id="KW-0677">Repeat</keyword>
<dbReference type="Gene3D" id="1.10.10.10">
    <property type="entry name" value="Winged helix-like DNA-binding domain superfamily/Winged helix DNA-binding domain"/>
    <property type="match status" value="1"/>
</dbReference>
<sequence length="127" mass="14872">MQRSAVFIQAKSLWYGNERKQREPGNHWEAISAEMWRGTVGNEESEWLCVNDSEIWDLEDEGSRILAVLRLSYEHLPPYMRQCFSFCSIFPKDSVMTKDKLLALWMANGFIPSRGPLDLHDMDNSEW</sequence>
<dbReference type="PANTHER" id="PTHR23155:SF1128">
    <property type="entry name" value="OS03G0849500 PROTEIN"/>
    <property type="match status" value="1"/>
</dbReference>
<dbReference type="InterPro" id="IPR036388">
    <property type="entry name" value="WH-like_DNA-bd_sf"/>
</dbReference>
<dbReference type="EMBL" id="CM017628">
    <property type="protein sequence ID" value="TYH64862.1"/>
    <property type="molecule type" value="Genomic_DNA"/>
</dbReference>
<gene>
    <name evidence="3" type="ORF">ES332_D06G015200v1</name>
</gene>
<dbReference type="SUPFAM" id="SSF52540">
    <property type="entry name" value="P-loop containing nucleoside triphosphate hydrolases"/>
    <property type="match status" value="1"/>
</dbReference>
<dbReference type="AlphaFoldDB" id="A0A5D2KD04"/>
<evidence type="ECO:0000313" key="4">
    <source>
        <dbReference type="Proteomes" id="UP000322667"/>
    </source>
</evidence>
<dbReference type="PANTHER" id="PTHR23155">
    <property type="entry name" value="DISEASE RESISTANCE PROTEIN RP"/>
    <property type="match status" value="1"/>
</dbReference>
<dbReference type="InterPro" id="IPR027417">
    <property type="entry name" value="P-loop_NTPase"/>
</dbReference>